<keyword evidence="9" id="KW-1185">Reference proteome</keyword>
<dbReference type="HAMAP" id="MF_00108">
    <property type="entry name" value="IspD"/>
    <property type="match status" value="1"/>
</dbReference>
<dbReference type="GO" id="GO:0019288">
    <property type="term" value="P:isopentenyl diphosphate biosynthetic process, methylerythritol 4-phosphate pathway"/>
    <property type="evidence" value="ECO:0007669"/>
    <property type="project" value="UniProtKB-UniRule"/>
</dbReference>
<dbReference type="SUPFAM" id="SSF53448">
    <property type="entry name" value="Nucleotide-diphospho-sugar transferases"/>
    <property type="match status" value="1"/>
</dbReference>
<dbReference type="UniPathway" id="UPA00056">
    <property type="reaction ID" value="UER00093"/>
</dbReference>
<evidence type="ECO:0000256" key="1">
    <source>
        <dbReference type="ARBA" id="ARBA00001282"/>
    </source>
</evidence>
<dbReference type="OrthoDB" id="9806837at2"/>
<accession>A0A1M7YRZ0</accession>
<feature type="site" description="Transition state stabilizer" evidence="7">
    <location>
        <position position="18"/>
    </location>
</feature>
<evidence type="ECO:0000256" key="7">
    <source>
        <dbReference type="HAMAP-Rule" id="MF_00108"/>
    </source>
</evidence>
<organism evidence="8 9">
    <name type="scientific">Vibrio quintilis</name>
    <dbReference type="NCBI Taxonomy" id="1117707"/>
    <lineage>
        <taxon>Bacteria</taxon>
        <taxon>Pseudomonadati</taxon>
        <taxon>Pseudomonadota</taxon>
        <taxon>Gammaproteobacteria</taxon>
        <taxon>Vibrionales</taxon>
        <taxon>Vibrionaceae</taxon>
        <taxon>Vibrio</taxon>
    </lineage>
</organism>
<dbReference type="InterPro" id="IPR050088">
    <property type="entry name" value="IspD/TarI_cytidylyltransf_bact"/>
</dbReference>
<evidence type="ECO:0000256" key="6">
    <source>
        <dbReference type="ARBA" id="ARBA00023229"/>
    </source>
</evidence>
<protein>
    <recommendedName>
        <fullName evidence="7">2-C-methyl-D-erythritol 4-phosphate cytidylyltransferase</fullName>
        <ecNumber evidence="7">2.7.7.60</ecNumber>
    </recommendedName>
    <alternativeName>
        <fullName evidence="7">4-diphosphocytidyl-2C-methyl-D-erythritol synthase</fullName>
    </alternativeName>
    <alternativeName>
        <fullName evidence="7">MEP cytidylyltransferase</fullName>
        <shortName evidence="7">MCT</shortName>
    </alternativeName>
</protein>
<feature type="site" description="Positions MEP for the nucleophilic attack" evidence="7">
    <location>
        <position position="157"/>
    </location>
</feature>
<dbReference type="InterPro" id="IPR018294">
    <property type="entry name" value="ISPD_synthase_CS"/>
</dbReference>
<comment type="function">
    <text evidence="7">Catalyzes the formation of 4-diphosphocytidyl-2-C-methyl-D-erythritol from CTP and 2-C-methyl-D-erythritol 4-phosphate (MEP).</text>
</comment>
<sequence length="235" mass="25991">MIAGPVPVIIPAAGAGRRMKADIPKQYLEVSGKTILEHTINKLLSHPATGQIIVAVSDEDPYFEQLTVAQHPDVRRVSGGKERSDTVLNALSDLLERQSVDWVMVHDAARPCIRHEDISRLVDELSDEECGGILAVPVRDTMKRSDQTAHIKHTVERAMLWHALTPQLFQASVLHQALIEAKASGIAVTDESSALEWKGYHPRLITGHADNIKITQPEDLALATFYLSRNKEETC</sequence>
<evidence type="ECO:0000256" key="3">
    <source>
        <dbReference type="ARBA" id="ARBA00009789"/>
    </source>
</evidence>
<evidence type="ECO:0000256" key="2">
    <source>
        <dbReference type="ARBA" id="ARBA00004787"/>
    </source>
</evidence>
<dbReference type="AlphaFoldDB" id="A0A1M7YRZ0"/>
<dbReference type="FunFam" id="3.90.550.10:FF:000003">
    <property type="entry name" value="2-C-methyl-D-erythritol 4-phosphate cytidylyltransferase"/>
    <property type="match status" value="1"/>
</dbReference>
<evidence type="ECO:0000313" key="8">
    <source>
        <dbReference type="EMBL" id="SHO55379.1"/>
    </source>
</evidence>
<dbReference type="GO" id="GO:0050518">
    <property type="term" value="F:2-C-methyl-D-erythritol 4-phosphate cytidylyltransferase activity"/>
    <property type="evidence" value="ECO:0007669"/>
    <property type="project" value="UniProtKB-UniRule"/>
</dbReference>
<proteinExistence type="inferred from homology"/>
<dbReference type="EMBL" id="FRFG01000013">
    <property type="protein sequence ID" value="SHO55379.1"/>
    <property type="molecule type" value="Genomic_DNA"/>
</dbReference>
<dbReference type="InterPro" id="IPR001228">
    <property type="entry name" value="IspD"/>
</dbReference>
<feature type="site" description="Positions MEP for the nucleophilic attack" evidence="7">
    <location>
        <position position="213"/>
    </location>
</feature>
<feature type="site" description="Transition state stabilizer" evidence="7">
    <location>
        <position position="25"/>
    </location>
</feature>
<comment type="catalytic activity">
    <reaction evidence="1 7">
        <text>2-C-methyl-D-erythritol 4-phosphate + CTP + H(+) = 4-CDP-2-C-methyl-D-erythritol + diphosphate</text>
        <dbReference type="Rhea" id="RHEA:13429"/>
        <dbReference type="ChEBI" id="CHEBI:15378"/>
        <dbReference type="ChEBI" id="CHEBI:33019"/>
        <dbReference type="ChEBI" id="CHEBI:37563"/>
        <dbReference type="ChEBI" id="CHEBI:57823"/>
        <dbReference type="ChEBI" id="CHEBI:58262"/>
        <dbReference type="EC" id="2.7.7.60"/>
    </reaction>
</comment>
<dbReference type="Pfam" id="PF01128">
    <property type="entry name" value="IspD"/>
    <property type="match status" value="1"/>
</dbReference>
<dbReference type="Proteomes" id="UP000184600">
    <property type="component" value="Unassembled WGS sequence"/>
</dbReference>
<dbReference type="EC" id="2.7.7.60" evidence="7"/>
<dbReference type="PANTHER" id="PTHR32125">
    <property type="entry name" value="2-C-METHYL-D-ERYTHRITOL 4-PHOSPHATE CYTIDYLYLTRANSFERASE, CHLOROPLASTIC"/>
    <property type="match status" value="1"/>
</dbReference>
<keyword evidence="4 7" id="KW-0808">Transferase</keyword>
<evidence type="ECO:0000256" key="5">
    <source>
        <dbReference type="ARBA" id="ARBA00022695"/>
    </source>
</evidence>
<dbReference type="Gene3D" id="3.90.550.10">
    <property type="entry name" value="Spore Coat Polysaccharide Biosynthesis Protein SpsA, Chain A"/>
    <property type="match status" value="1"/>
</dbReference>
<dbReference type="PROSITE" id="PS01295">
    <property type="entry name" value="ISPD"/>
    <property type="match status" value="1"/>
</dbReference>
<dbReference type="InterPro" id="IPR029044">
    <property type="entry name" value="Nucleotide-diphossugar_trans"/>
</dbReference>
<dbReference type="STRING" id="1117707.VQ7734_01106"/>
<dbReference type="CDD" id="cd02516">
    <property type="entry name" value="CDP-ME_synthetase"/>
    <property type="match status" value="1"/>
</dbReference>
<evidence type="ECO:0000313" key="9">
    <source>
        <dbReference type="Proteomes" id="UP000184600"/>
    </source>
</evidence>
<dbReference type="PANTHER" id="PTHR32125:SF4">
    <property type="entry name" value="2-C-METHYL-D-ERYTHRITOL 4-PHOSPHATE CYTIDYLYLTRANSFERASE, CHLOROPLASTIC"/>
    <property type="match status" value="1"/>
</dbReference>
<name>A0A1M7YRZ0_9VIBR</name>
<dbReference type="InterPro" id="IPR034683">
    <property type="entry name" value="IspD/TarI"/>
</dbReference>
<dbReference type="RefSeq" id="WP_073580289.1">
    <property type="nucleotide sequence ID" value="NZ_AP024897.1"/>
</dbReference>
<evidence type="ECO:0000256" key="4">
    <source>
        <dbReference type="ARBA" id="ARBA00022679"/>
    </source>
</evidence>
<keyword evidence="6 7" id="KW-0414">Isoprene biosynthesis</keyword>
<keyword evidence="5 7" id="KW-0548">Nucleotidyltransferase</keyword>
<gene>
    <name evidence="7 8" type="primary">ispD</name>
    <name evidence="8" type="ORF">VQ7734_01106</name>
</gene>
<comment type="similarity">
    <text evidence="3 7">Belongs to the IspD/TarI cytidylyltransferase family. IspD subfamily.</text>
</comment>
<reference evidence="9" key="1">
    <citation type="submission" date="2016-12" db="EMBL/GenBank/DDBJ databases">
        <authorList>
            <person name="Rodrigo-Torres L."/>
            <person name="Arahal R.D."/>
            <person name="Lucena T."/>
        </authorList>
    </citation>
    <scope>NUCLEOTIDE SEQUENCE [LARGE SCALE GENOMIC DNA]</scope>
</reference>
<dbReference type="NCBIfam" id="TIGR00453">
    <property type="entry name" value="ispD"/>
    <property type="match status" value="1"/>
</dbReference>
<comment type="pathway">
    <text evidence="2 7">Isoprenoid biosynthesis; isopentenyl diphosphate biosynthesis via DXP pathway; isopentenyl diphosphate from 1-deoxy-D-xylulose 5-phosphate: step 2/6.</text>
</comment>